<dbReference type="InterPro" id="IPR007627">
    <property type="entry name" value="RNA_pol_sigma70_r2"/>
</dbReference>
<dbReference type="Proteomes" id="UP001152797">
    <property type="component" value="Unassembled WGS sequence"/>
</dbReference>
<dbReference type="EMBL" id="CAMXCT010000001">
    <property type="protein sequence ID" value="CAI3971725.1"/>
    <property type="molecule type" value="Genomic_DNA"/>
</dbReference>
<evidence type="ECO:0000313" key="2">
    <source>
        <dbReference type="EMBL" id="CAI3971725.1"/>
    </source>
</evidence>
<evidence type="ECO:0000313" key="3">
    <source>
        <dbReference type="EMBL" id="CAL1125100.1"/>
    </source>
</evidence>
<dbReference type="GO" id="GO:0016987">
    <property type="term" value="F:sigma factor activity"/>
    <property type="evidence" value="ECO:0007669"/>
    <property type="project" value="InterPro"/>
</dbReference>
<dbReference type="SUPFAM" id="SSF52047">
    <property type="entry name" value="RNI-like"/>
    <property type="match status" value="1"/>
</dbReference>
<feature type="domain" description="Enoyl reductase (ER)" evidence="1">
    <location>
        <begin position="806"/>
        <end position="1114"/>
    </location>
</feature>
<comment type="caution">
    <text evidence="2">The sequence shown here is derived from an EMBL/GenBank/DDBJ whole genome shotgun (WGS) entry which is preliminary data.</text>
</comment>
<dbReference type="Gene3D" id="3.40.50.720">
    <property type="entry name" value="NAD(P)-binding Rossmann-like Domain"/>
    <property type="match status" value="1"/>
</dbReference>
<dbReference type="SUPFAM" id="SSF88946">
    <property type="entry name" value="Sigma2 domain of RNA polymerase sigma factors"/>
    <property type="match status" value="1"/>
</dbReference>
<dbReference type="InterPro" id="IPR024072">
    <property type="entry name" value="DHFR-like_dom_sf"/>
</dbReference>
<dbReference type="InterPro" id="IPR032710">
    <property type="entry name" value="NTF2-like_dom_sf"/>
</dbReference>
<dbReference type="Gene3D" id="3.40.430.10">
    <property type="entry name" value="Dihydrofolate Reductase, subunit A"/>
    <property type="match status" value="1"/>
</dbReference>
<dbReference type="PROSITE" id="PS01063">
    <property type="entry name" value="SIGMA70_ECF"/>
    <property type="match status" value="1"/>
</dbReference>
<dbReference type="InterPro" id="IPR013149">
    <property type="entry name" value="ADH-like_C"/>
</dbReference>
<gene>
    <name evidence="2" type="ORF">C1SCF055_LOCUS315</name>
</gene>
<dbReference type="SUPFAM" id="SSF54427">
    <property type="entry name" value="NTF2-like"/>
    <property type="match status" value="1"/>
</dbReference>
<dbReference type="InterPro" id="IPR002734">
    <property type="entry name" value="RibDG_C"/>
</dbReference>
<dbReference type="Gene3D" id="3.90.180.10">
    <property type="entry name" value="Medium-chain alcohol dehydrogenases, catalytic domain"/>
    <property type="match status" value="1"/>
</dbReference>
<dbReference type="OrthoDB" id="201656at2759"/>
<dbReference type="InterPro" id="IPR013325">
    <property type="entry name" value="RNA_pol_sigma_r2"/>
</dbReference>
<dbReference type="Gene3D" id="1.10.1740.10">
    <property type="match status" value="1"/>
</dbReference>
<dbReference type="SUPFAM" id="SSF50129">
    <property type="entry name" value="GroES-like"/>
    <property type="match status" value="1"/>
</dbReference>
<dbReference type="SMART" id="SM00829">
    <property type="entry name" value="PKS_ER"/>
    <property type="match status" value="1"/>
</dbReference>
<reference evidence="2" key="1">
    <citation type="submission" date="2022-10" db="EMBL/GenBank/DDBJ databases">
        <authorList>
            <person name="Chen Y."/>
            <person name="Dougan E. K."/>
            <person name="Chan C."/>
            <person name="Rhodes N."/>
            <person name="Thang M."/>
        </authorList>
    </citation>
    <scope>NUCLEOTIDE SEQUENCE</scope>
</reference>
<dbReference type="Gene3D" id="3.10.450.50">
    <property type="match status" value="1"/>
</dbReference>
<name>A0A9P1BG01_9DINO</name>
<dbReference type="GO" id="GO:0003677">
    <property type="term" value="F:DNA binding"/>
    <property type="evidence" value="ECO:0007669"/>
    <property type="project" value="InterPro"/>
</dbReference>
<sequence length="1346" mass="147862">MHNERRATEAISAASGTVVYDWQIRPSGSDPKVELKRPGPEWLHQYLGPHWFGQIVEVRLKGSANPGKRNDLTLVGPHLAKLPALRSLSLWGGILDLEDCQLIGRLTQVEELSLMPDSVIEPQHTTAIAGARNLKIFRLSHAKTSAAAISKLAAIPNLNELDIDCDSFDPQTGMPLTEYYLSDEDAHAIATFPNLRSVMLSHTQITDDGVEALCKLSQLETLAVSSLHITSAAFEHVSKLQHLKHLGTWRWRIDDADLVQLSQLPNLVSLDLQTSLTNESVSHLLQFDGLEGLTLRGDGVTEDSVGHLCTMRKLTWLDLSGTSISKNSEAAALLKQSLPMCRITLPKTQREKEYERRFNRWKWRIGVGCYLLVVGTRGFQWPLGFLGDLFGVAALLAGLLELVVAEAVVGSNRGDGWFEICPGGGMRAMFNPFSEIAGEHLSDAGLVERAKGGDRAALEELVLRHQAWVYNIAVRMVFDPHDAEEVTQEVLVKVITKLSTFKGESKFRTWLYRIAANHVLNMKRRPAETQASGFAEYGDAINSIPDAELPDPNSVPVAVPVLVEEAKNSCTMGMLLCLDRKQRLIFALGEILGVSDTVGSEVLEMTAANFRQSLARARRDLSSFMNNQCGLVNASNACRCPKKTRGFIEHGHVDPQRLMFVPSHLQRVKDAAGETVRDIEDLVEQQHADIFREHPFLQPADEIDWLRSILQREAVSRCFAKRAVVKDEGHTYNGRAAIKAWKKEASSKYQYTSELLGCEHEGDRVVVTSRLTGNFPGSPVDLRYRFELERRASMFAAYATHAAPDDPLSALRIGEMAEPQVPDGWVRVRVSHASLNRHDLFTLCGISGHPEGIKYPMILGNDAVGTLDDGTSVVIYPMMGDADWHGDETLDPQWHIPSEFIHGTFADYAVIPRRNAIALPEGLSPLHASVLGTAWLTAYRALFTKSGLRAGETVLIQGATGGMATALIQLGSATGFEVWATSRTEEGRAKARSLGAHATFRPDEPVPRKVQAVVDSIGAASWEHSVASVARGGVLVTVGGTTGFDVSLNLLPVVADQITITGSIMGTLKDMEDMVRLIAQAGIEPEIGAVLPMERAAEGFREMCEGGTYGKSGRNFIASAIGNSVGEPLLKGLALVPAGLLFSLAIRLYSYGMRPLRHSINVTLDGCCDHEEMIADETLRRDAVQELHRHAVENFQRADALLFGRVTYQMMETAWRPSTETGGWPDWMEPWMEPFAQTIDAAKKYVVSSTLDEVDWNAELIRGDLATAVRQLKQQPGKGLFVAGAKLAMALTELGLIDEYEFIFHPRLAGHGPTLFAGLSKQVDLKLVGRVEFGSGAVALRYAPRR</sequence>
<dbReference type="GO" id="GO:0009231">
    <property type="term" value="P:riboflavin biosynthetic process"/>
    <property type="evidence" value="ECO:0007669"/>
    <property type="project" value="InterPro"/>
</dbReference>
<evidence type="ECO:0000313" key="5">
    <source>
        <dbReference type="Proteomes" id="UP001152797"/>
    </source>
</evidence>
<dbReference type="InterPro" id="IPR011032">
    <property type="entry name" value="GroES-like_sf"/>
</dbReference>
<keyword evidence="5" id="KW-1185">Reference proteome</keyword>
<protein>
    <submittedName>
        <fullName evidence="4">Uncharacterized zinc-type alcohol dehydrogenase-like protein YogA</fullName>
    </submittedName>
</protein>
<dbReference type="InterPro" id="IPR013154">
    <property type="entry name" value="ADH-like_N"/>
</dbReference>
<dbReference type="Gene3D" id="3.80.10.10">
    <property type="entry name" value="Ribonuclease Inhibitor"/>
    <property type="match status" value="3"/>
</dbReference>
<dbReference type="InterPro" id="IPR032675">
    <property type="entry name" value="LRR_dom_sf"/>
</dbReference>
<reference evidence="3" key="2">
    <citation type="submission" date="2024-04" db="EMBL/GenBank/DDBJ databases">
        <authorList>
            <person name="Chen Y."/>
            <person name="Shah S."/>
            <person name="Dougan E. K."/>
            <person name="Thang M."/>
            <person name="Chan C."/>
        </authorList>
    </citation>
    <scope>NUCLEOTIDE SEQUENCE [LARGE SCALE GENOMIC DNA]</scope>
</reference>
<organism evidence="2">
    <name type="scientific">Cladocopium goreaui</name>
    <dbReference type="NCBI Taxonomy" id="2562237"/>
    <lineage>
        <taxon>Eukaryota</taxon>
        <taxon>Sar</taxon>
        <taxon>Alveolata</taxon>
        <taxon>Dinophyceae</taxon>
        <taxon>Suessiales</taxon>
        <taxon>Symbiodiniaceae</taxon>
        <taxon>Cladocopium</taxon>
    </lineage>
</organism>
<evidence type="ECO:0000313" key="4">
    <source>
        <dbReference type="EMBL" id="CAL4759037.1"/>
    </source>
</evidence>
<dbReference type="PANTHER" id="PTHR45033:SF3">
    <property type="entry name" value="DEHYDROGENASE, PUTATIVE (AFU_ORTHOLOGUE AFUA_2G13270)-RELATED"/>
    <property type="match status" value="1"/>
</dbReference>
<dbReference type="InterPro" id="IPR014284">
    <property type="entry name" value="RNA_pol_sigma-70_dom"/>
</dbReference>
<dbReference type="SUPFAM" id="SSF51735">
    <property type="entry name" value="NAD(P)-binding Rossmann-fold domains"/>
    <property type="match status" value="1"/>
</dbReference>
<dbReference type="Pfam" id="PF08240">
    <property type="entry name" value="ADH_N"/>
    <property type="match status" value="1"/>
</dbReference>
<dbReference type="EMBL" id="CAMXCT020000001">
    <property type="protein sequence ID" value="CAL1125100.1"/>
    <property type="molecule type" value="Genomic_DNA"/>
</dbReference>
<dbReference type="GO" id="GO:0006352">
    <property type="term" value="P:DNA-templated transcription initiation"/>
    <property type="evidence" value="ECO:0007669"/>
    <property type="project" value="InterPro"/>
</dbReference>
<dbReference type="Pfam" id="PF01872">
    <property type="entry name" value="RibD_C"/>
    <property type="match status" value="1"/>
</dbReference>
<dbReference type="InterPro" id="IPR000838">
    <property type="entry name" value="RNA_pol_sigma70_ECF_CS"/>
</dbReference>
<dbReference type="InterPro" id="IPR020843">
    <property type="entry name" value="ER"/>
</dbReference>
<dbReference type="Pfam" id="PF00107">
    <property type="entry name" value="ADH_zinc_N"/>
    <property type="match status" value="1"/>
</dbReference>
<dbReference type="GO" id="GO:0008703">
    <property type="term" value="F:5-amino-6-(5-phosphoribosylamino)uracil reductase activity"/>
    <property type="evidence" value="ECO:0007669"/>
    <property type="project" value="InterPro"/>
</dbReference>
<proteinExistence type="predicted"/>
<dbReference type="NCBIfam" id="TIGR02937">
    <property type="entry name" value="sigma70-ECF"/>
    <property type="match status" value="1"/>
</dbReference>
<dbReference type="EMBL" id="CAMXCT030000001">
    <property type="protein sequence ID" value="CAL4759037.1"/>
    <property type="molecule type" value="Genomic_DNA"/>
</dbReference>
<dbReference type="PANTHER" id="PTHR45033">
    <property type="match status" value="1"/>
</dbReference>
<dbReference type="InterPro" id="IPR036291">
    <property type="entry name" value="NAD(P)-bd_dom_sf"/>
</dbReference>
<accession>A0A9P1BG01</accession>
<dbReference type="SUPFAM" id="SSF53597">
    <property type="entry name" value="Dihydrofolate reductase-like"/>
    <property type="match status" value="1"/>
</dbReference>
<dbReference type="InterPro" id="IPR052711">
    <property type="entry name" value="Zinc_ADH-like"/>
</dbReference>
<dbReference type="Pfam" id="PF04542">
    <property type="entry name" value="Sigma70_r2"/>
    <property type="match status" value="1"/>
</dbReference>
<evidence type="ECO:0000259" key="1">
    <source>
        <dbReference type="SMART" id="SM00829"/>
    </source>
</evidence>